<dbReference type="EMBL" id="BSYI01000005">
    <property type="protein sequence ID" value="GMG81784.1"/>
    <property type="molecule type" value="Genomic_DNA"/>
</dbReference>
<organism evidence="2 3">
    <name type="scientific">Paralimibaculum aggregatum</name>
    <dbReference type="NCBI Taxonomy" id="3036245"/>
    <lineage>
        <taxon>Bacteria</taxon>
        <taxon>Pseudomonadati</taxon>
        <taxon>Pseudomonadota</taxon>
        <taxon>Alphaproteobacteria</taxon>
        <taxon>Rhodobacterales</taxon>
        <taxon>Paracoccaceae</taxon>
        <taxon>Paralimibaculum</taxon>
    </lineage>
</organism>
<comment type="caution">
    <text evidence="2">The sequence shown here is derived from an EMBL/GenBank/DDBJ whole genome shotgun (WGS) entry which is preliminary data.</text>
</comment>
<evidence type="ECO:0000256" key="1">
    <source>
        <dbReference type="SAM" id="Coils"/>
    </source>
</evidence>
<reference evidence="2 3" key="1">
    <citation type="submission" date="2023-04" db="EMBL/GenBank/DDBJ databases">
        <title>Marinoamorphus aggregata gen. nov., sp. Nov., isolate from tissue of brittle star Ophioplocus japonicus.</title>
        <authorList>
            <person name="Kawano K."/>
            <person name="Sawayama S."/>
            <person name="Nakagawa S."/>
        </authorList>
    </citation>
    <scope>NUCLEOTIDE SEQUENCE [LARGE SCALE GENOMIC DNA]</scope>
    <source>
        <strain evidence="2 3">NKW23</strain>
    </source>
</reference>
<name>A0ABQ6LEK5_9RHOB</name>
<dbReference type="Proteomes" id="UP001239909">
    <property type="component" value="Unassembled WGS sequence"/>
</dbReference>
<gene>
    <name evidence="2" type="ORF">LNKW23_09970</name>
</gene>
<keyword evidence="1" id="KW-0175">Coiled coil</keyword>
<proteinExistence type="predicted"/>
<sequence>MGKSKHPKLLPKALKDIADLNTTNKKNGTILGKLKTLCDGTKSTADSVIKNCNAQYKYLQAVIERYATKVAEIQEEEDKDTPDEKKLAALEKEADKIRKEYNDGTKVLVDLTAAMKEQMDKLAEAANDRGFTTFAQR</sequence>
<protein>
    <submittedName>
        <fullName evidence="2">Uncharacterized protein</fullName>
    </submittedName>
</protein>
<accession>A0ABQ6LEK5</accession>
<dbReference type="RefSeq" id="WP_285670500.1">
    <property type="nucleotide sequence ID" value="NZ_BSYI01000005.1"/>
</dbReference>
<keyword evidence="3" id="KW-1185">Reference proteome</keyword>
<feature type="coiled-coil region" evidence="1">
    <location>
        <begin position="87"/>
        <end position="128"/>
    </location>
</feature>
<evidence type="ECO:0000313" key="3">
    <source>
        <dbReference type="Proteomes" id="UP001239909"/>
    </source>
</evidence>
<evidence type="ECO:0000313" key="2">
    <source>
        <dbReference type="EMBL" id="GMG81784.1"/>
    </source>
</evidence>